<protein>
    <submittedName>
        <fullName evidence="3 4">Beta-1,4-glucuronyltransferase 1-like</fullName>
    </submittedName>
</protein>
<dbReference type="Pfam" id="PF13896">
    <property type="entry name" value="Glyco_transf_49"/>
    <property type="match status" value="1"/>
</dbReference>
<keyword evidence="1" id="KW-0812">Transmembrane</keyword>
<dbReference type="Proteomes" id="UP000504635">
    <property type="component" value="Unplaced"/>
</dbReference>
<reference evidence="3 4" key="1">
    <citation type="submission" date="2025-04" db="UniProtKB">
        <authorList>
            <consortium name="RefSeq"/>
        </authorList>
    </citation>
    <scope>IDENTIFICATION</scope>
    <source>
        <tissue evidence="3 4">Gonads</tissue>
    </source>
</reference>
<dbReference type="RefSeq" id="XP_030763589.1">
    <property type="nucleotide sequence ID" value="XM_030907729.1"/>
</dbReference>
<dbReference type="KEGG" id="soy:115888138"/>
<dbReference type="PANTHER" id="PTHR47412:SF1">
    <property type="entry name" value="FI01434P-RELATED"/>
    <property type="match status" value="1"/>
</dbReference>
<gene>
    <name evidence="3 4" type="primary">LOC115888138</name>
</gene>
<evidence type="ECO:0000313" key="2">
    <source>
        <dbReference type="Proteomes" id="UP000504635"/>
    </source>
</evidence>
<accession>A0A6J2YHT8</accession>
<evidence type="ECO:0000256" key="1">
    <source>
        <dbReference type="SAM" id="Phobius"/>
    </source>
</evidence>
<keyword evidence="2" id="KW-1185">Reference proteome</keyword>
<sequence>MVVTPFYFRQRRVQLLFTVLVILAFFLLLNSFQNLSFTRLSVKVPEEYNEKEPGSFVKYVYPFPSNDSYCRFNYALPKQFTFDKWDLTGTPEFDIDSSFVVLYNVIQSTFTDTQPFVTYATQLTRDFAVYVTEVVRYWEGPISIAAYIPDGNPQAILQQFLQFCYCIPEMSKVSLHLVFKKEIEDVINSFNFELYVPPANCDIQSFVKLVSGQTLSNNNSVKTKSSDNDSWYPINVGRNVARQAAFTDYVMVCDVELMPSHDLASRFMQMLDVEKCTSTECEKQVYVVPVFEVEASETVPRTKNQLISLLNQEKAVYFHRKICTHCQKFPGLERWMDSDSGDVIRPLLVTKREAPYHRWEPIYIGTKNEPLYHEKLSWEGFQDKMLQMLEMCLMNYKLVVLDGAFLVHWPGMKKVKVKHDSSRQRFKDMNQRQYNLLLKNMTARYPPNPQCRIK</sequence>
<feature type="transmembrane region" description="Helical" evidence="1">
    <location>
        <begin position="12"/>
        <end position="32"/>
    </location>
</feature>
<evidence type="ECO:0000313" key="4">
    <source>
        <dbReference type="RefSeq" id="XP_030763589.1"/>
    </source>
</evidence>
<name>A0A6J2YHT8_SITOR</name>
<keyword evidence="1" id="KW-1133">Transmembrane helix</keyword>
<dbReference type="RefSeq" id="XP_030763588.1">
    <property type="nucleotide sequence ID" value="XM_030907728.1"/>
</dbReference>
<evidence type="ECO:0000313" key="3">
    <source>
        <dbReference type="RefSeq" id="XP_030763588.1"/>
    </source>
</evidence>
<proteinExistence type="predicted"/>
<dbReference type="AlphaFoldDB" id="A0A6J2YHT8"/>
<keyword evidence="1" id="KW-0472">Membrane</keyword>
<dbReference type="GeneID" id="115888138"/>
<dbReference type="OrthoDB" id="9974378at2759"/>
<organism evidence="2 3">
    <name type="scientific">Sitophilus oryzae</name>
    <name type="common">Rice weevil</name>
    <name type="synonym">Curculio oryzae</name>
    <dbReference type="NCBI Taxonomy" id="7048"/>
    <lineage>
        <taxon>Eukaryota</taxon>
        <taxon>Metazoa</taxon>
        <taxon>Ecdysozoa</taxon>
        <taxon>Arthropoda</taxon>
        <taxon>Hexapoda</taxon>
        <taxon>Insecta</taxon>
        <taxon>Pterygota</taxon>
        <taxon>Neoptera</taxon>
        <taxon>Endopterygota</taxon>
        <taxon>Coleoptera</taxon>
        <taxon>Polyphaga</taxon>
        <taxon>Cucujiformia</taxon>
        <taxon>Curculionidae</taxon>
        <taxon>Dryophthorinae</taxon>
        <taxon>Sitophilus</taxon>
    </lineage>
</organism>
<dbReference type="PANTHER" id="PTHR47412">
    <property type="entry name" value="FI01434P-RELATED"/>
    <property type="match status" value="1"/>
</dbReference>